<evidence type="ECO:0000313" key="3">
    <source>
        <dbReference type="Proteomes" id="UP000198827"/>
    </source>
</evidence>
<reference evidence="2 3" key="1">
    <citation type="submission" date="2016-10" db="EMBL/GenBank/DDBJ databases">
        <authorList>
            <person name="de Groot N.N."/>
        </authorList>
    </citation>
    <scope>NUCLEOTIDE SEQUENCE [LARGE SCALE GENOMIC DNA]</scope>
    <source>
        <strain evidence="2 3">CECT 7543</strain>
    </source>
</reference>
<dbReference type="EMBL" id="LT629705">
    <property type="protein sequence ID" value="SDN44598.1"/>
    <property type="molecule type" value="Genomic_DNA"/>
</dbReference>
<evidence type="ECO:0000313" key="2">
    <source>
        <dbReference type="EMBL" id="SDN44598.1"/>
    </source>
</evidence>
<sequence>MITVQAPDSTAQWLLLDVPGEPRAGAALRQQFAQARQFLLFDGTEFQPLREYGPVLVDLEQCPLLAGLCHREPHVWSGLLLTSEASPAHLLDHLRRMLTVSFGLHHRALLSYYNPHTASYFFDACDALELSRWLGPISQLRWFGGTWADRAIGSQGWQQLFNPGLAVSALTVEENLTPRQQGTLQTCMLEQHVWHWSRSTGTDYNRLCSHVQEGLALGFSERAVLDGWLWLRLQYPDIFPVQPLPGNTQQERLDNLRNLWQDDPSEQPDP</sequence>
<feature type="domain" description="DUF4123" evidence="1">
    <location>
        <begin position="13"/>
        <end position="131"/>
    </location>
</feature>
<gene>
    <name evidence="2" type="ORF">SAMN04489798_0323</name>
</gene>
<proteinExistence type="predicted"/>
<protein>
    <recommendedName>
        <fullName evidence="1">DUF4123 domain-containing protein</fullName>
    </recommendedName>
</protein>
<dbReference type="AlphaFoldDB" id="A0A1H0BG26"/>
<organism evidence="2 3">
    <name type="scientific">Pseudomonas arsenicoxydans</name>
    <dbReference type="NCBI Taxonomy" id="702115"/>
    <lineage>
        <taxon>Bacteria</taxon>
        <taxon>Pseudomonadati</taxon>
        <taxon>Pseudomonadota</taxon>
        <taxon>Gammaproteobacteria</taxon>
        <taxon>Pseudomonadales</taxon>
        <taxon>Pseudomonadaceae</taxon>
        <taxon>Pseudomonas</taxon>
    </lineage>
</organism>
<dbReference type="Pfam" id="PF13503">
    <property type="entry name" value="DUF4123"/>
    <property type="match status" value="1"/>
</dbReference>
<name>A0A1H0BG26_9PSED</name>
<dbReference type="RefSeq" id="WP_090176022.1">
    <property type="nucleotide sequence ID" value="NZ_LT629705.1"/>
</dbReference>
<dbReference type="Proteomes" id="UP000198827">
    <property type="component" value="Chromosome I"/>
</dbReference>
<evidence type="ECO:0000259" key="1">
    <source>
        <dbReference type="Pfam" id="PF13503"/>
    </source>
</evidence>
<accession>A0A1H0BG26</accession>
<dbReference type="InterPro" id="IPR025391">
    <property type="entry name" value="DUF4123"/>
</dbReference>
<dbReference type="OrthoDB" id="6363308at2"/>